<reference evidence="4" key="1">
    <citation type="journal article" date="2019" name="Int. J. Syst. Evol. Microbiol.">
        <title>The Global Catalogue of Microorganisms (GCM) 10K type strain sequencing project: providing services to taxonomists for standard genome sequencing and annotation.</title>
        <authorList>
            <consortium name="The Broad Institute Genomics Platform"/>
            <consortium name="The Broad Institute Genome Sequencing Center for Infectious Disease"/>
            <person name="Wu L."/>
            <person name="Ma J."/>
        </authorList>
    </citation>
    <scope>NUCLEOTIDE SEQUENCE [LARGE SCALE GENOMIC DNA]</scope>
    <source>
        <strain evidence="4">CCUG 53816</strain>
    </source>
</reference>
<proteinExistence type="predicted"/>
<sequence length="188" mass="21540">MAEPSLSEQETELEILKREIKQAEESLEVNFAKYCAEHMDAELEGLFFDNKEAFVKKILEMQNVFLKEQLGEKIQKAQSLEQEIGNKKDLAQLEQAQQAFLSQHPEADMNAISVFYEEELPPKYKKQLERLAGVDFFNALYELYKAFSQELPNPPKGQAPSNTPLPQRVEGMGTNAQTNPPELVMNRF</sequence>
<dbReference type="EMBL" id="JBHRZO010000033">
    <property type="protein sequence ID" value="MFC3847893.1"/>
    <property type="molecule type" value="Genomic_DNA"/>
</dbReference>
<evidence type="ECO:0000313" key="3">
    <source>
        <dbReference type="EMBL" id="MFC3847893.1"/>
    </source>
</evidence>
<gene>
    <name evidence="3" type="ORF">ACFOPX_05025</name>
</gene>
<protein>
    <submittedName>
        <fullName evidence="3">Coiled-coil domain-containing protein</fullName>
    </submittedName>
</protein>
<dbReference type="Proteomes" id="UP001595783">
    <property type="component" value="Unassembled WGS sequence"/>
</dbReference>
<feature type="coiled-coil region" evidence="1">
    <location>
        <begin position="6"/>
        <end position="33"/>
    </location>
</feature>
<keyword evidence="1" id="KW-0175">Coiled coil</keyword>
<evidence type="ECO:0000256" key="1">
    <source>
        <dbReference type="SAM" id="Coils"/>
    </source>
</evidence>
<feature type="coiled-coil region" evidence="1">
    <location>
        <begin position="63"/>
        <end position="97"/>
    </location>
</feature>
<name>A0ABV7ZH62_9HELI</name>
<accession>A0ABV7ZH62</accession>
<organism evidence="3 4">
    <name type="scientific">Helicobacter baculiformis</name>
    <dbReference type="NCBI Taxonomy" id="427351"/>
    <lineage>
        <taxon>Bacteria</taxon>
        <taxon>Pseudomonadati</taxon>
        <taxon>Campylobacterota</taxon>
        <taxon>Epsilonproteobacteria</taxon>
        <taxon>Campylobacterales</taxon>
        <taxon>Helicobacteraceae</taxon>
        <taxon>Helicobacter</taxon>
    </lineage>
</organism>
<dbReference type="RefSeq" id="WP_104752991.1">
    <property type="nucleotide sequence ID" value="NZ_FZMF01000070.1"/>
</dbReference>
<evidence type="ECO:0000313" key="4">
    <source>
        <dbReference type="Proteomes" id="UP001595783"/>
    </source>
</evidence>
<keyword evidence="4" id="KW-1185">Reference proteome</keyword>
<feature type="region of interest" description="Disordered" evidence="2">
    <location>
        <begin position="151"/>
        <end position="188"/>
    </location>
</feature>
<evidence type="ECO:0000256" key="2">
    <source>
        <dbReference type="SAM" id="MobiDB-lite"/>
    </source>
</evidence>
<comment type="caution">
    <text evidence="3">The sequence shown here is derived from an EMBL/GenBank/DDBJ whole genome shotgun (WGS) entry which is preliminary data.</text>
</comment>